<evidence type="ECO:0000259" key="1">
    <source>
        <dbReference type="PROSITE" id="PS50943"/>
    </source>
</evidence>
<dbReference type="SUPFAM" id="SSF47413">
    <property type="entry name" value="lambda repressor-like DNA-binding domains"/>
    <property type="match status" value="1"/>
</dbReference>
<dbReference type="Gene3D" id="1.10.260.40">
    <property type="entry name" value="lambda repressor-like DNA-binding domains"/>
    <property type="match status" value="1"/>
</dbReference>
<dbReference type="OrthoDB" id="7278583at2"/>
<dbReference type="Proteomes" id="UP000075411">
    <property type="component" value="Unassembled WGS sequence"/>
</dbReference>
<dbReference type="Pfam" id="PF01381">
    <property type="entry name" value="HTH_3"/>
    <property type="match status" value="1"/>
</dbReference>
<dbReference type="AlphaFoldDB" id="A0A149TXZ4"/>
<comment type="caution">
    <text evidence="2">The sequence shown here is derived from an EMBL/GenBank/DDBJ whole genome shotgun (WGS) entry which is preliminary data.</text>
</comment>
<dbReference type="GO" id="GO:0003677">
    <property type="term" value="F:DNA binding"/>
    <property type="evidence" value="ECO:0007669"/>
    <property type="project" value="InterPro"/>
</dbReference>
<dbReference type="InterPro" id="IPR001387">
    <property type="entry name" value="Cro/C1-type_HTH"/>
</dbReference>
<dbReference type="RefSeq" id="WP_061488038.1">
    <property type="nucleotide sequence ID" value="NZ_LHZT01000117.1"/>
</dbReference>
<reference evidence="2 3" key="1">
    <citation type="submission" date="2015-06" db="EMBL/GenBank/DDBJ databases">
        <title>Improved classification and identification of acetic acid bacteria using matrix-assisted laser desorption/ionization time-of-flight mass spectrometry; Gluconobacter nephelii and Gluconobacter uchimurae are later heterotypic synonyms of Gluconobacter japonicus and Gluconobacter oxydans, respectively.</title>
        <authorList>
            <person name="Li L."/>
            <person name="Cleenwerck I."/>
            <person name="De Vuyst L."/>
            <person name="Vandamme P."/>
        </authorList>
    </citation>
    <scope>NUCLEOTIDE SEQUENCE [LARGE SCALE GENOMIC DNA]</scope>
    <source>
        <strain evidence="2 3">LMG 1663</strain>
    </source>
</reference>
<organism evidence="2 3">
    <name type="scientific">Acetobacter tropicalis</name>
    <dbReference type="NCBI Taxonomy" id="104102"/>
    <lineage>
        <taxon>Bacteria</taxon>
        <taxon>Pseudomonadati</taxon>
        <taxon>Pseudomonadota</taxon>
        <taxon>Alphaproteobacteria</taxon>
        <taxon>Acetobacterales</taxon>
        <taxon>Acetobacteraceae</taxon>
        <taxon>Acetobacter</taxon>
    </lineage>
</organism>
<gene>
    <name evidence="2" type="ORF">AD947_07490</name>
</gene>
<name>A0A149TXZ4_9PROT</name>
<dbReference type="SMART" id="SM00530">
    <property type="entry name" value="HTH_XRE"/>
    <property type="match status" value="1"/>
</dbReference>
<proteinExistence type="predicted"/>
<dbReference type="PATRIC" id="fig|104102.12.peg.2307"/>
<protein>
    <recommendedName>
        <fullName evidence="1">HTH cro/C1-type domain-containing protein</fullName>
    </recommendedName>
</protein>
<sequence length="122" mass="13569">MLSADKRASRYYPRMEIKDLIRSARKAKGLSQAALAEQIGVNKSAVAQWELGSTRPNEDSMAALKLILSIEDHISPVGSSPYNGQLVEDPDELALLKFWRSLSVEKRRAVVELLHIGLPIRS</sequence>
<dbReference type="EMBL" id="LHZT01000117">
    <property type="protein sequence ID" value="KXV58020.1"/>
    <property type="molecule type" value="Genomic_DNA"/>
</dbReference>
<dbReference type="InterPro" id="IPR010982">
    <property type="entry name" value="Lambda_DNA-bd_dom_sf"/>
</dbReference>
<feature type="domain" description="HTH cro/C1-type" evidence="1">
    <location>
        <begin position="21"/>
        <end position="74"/>
    </location>
</feature>
<accession>A0A149TXZ4</accession>
<dbReference type="CDD" id="cd00093">
    <property type="entry name" value="HTH_XRE"/>
    <property type="match status" value="1"/>
</dbReference>
<dbReference type="PROSITE" id="PS50943">
    <property type="entry name" value="HTH_CROC1"/>
    <property type="match status" value="1"/>
</dbReference>
<evidence type="ECO:0000313" key="3">
    <source>
        <dbReference type="Proteomes" id="UP000075411"/>
    </source>
</evidence>
<evidence type="ECO:0000313" key="2">
    <source>
        <dbReference type="EMBL" id="KXV58020.1"/>
    </source>
</evidence>